<organism evidence="1 2">
    <name type="scientific">Prymnesium parvum</name>
    <name type="common">Toxic golden alga</name>
    <dbReference type="NCBI Taxonomy" id="97485"/>
    <lineage>
        <taxon>Eukaryota</taxon>
        <taxon>Haptista</taxon>
        <taxon>Haptophyta</taxon>
        <taxon>Prymnesiophyceae</taxon>
        <taxon>Prymnesiales</taxon>
        <taxon>Prymnesiaceae</taxon>
        <taxon>Prymnesium</taxon>
    </lineage>
</organism>
<accession>A0AB34IIV9</accession>
<sequence length="303" mass="33101">MTPALRASLPLPSVLPPLVDALPPLLESLATSATQLLLEADDHKAQVEALGVLTDSLLRERAEKEVDFDERVAGMEAEHEEVVLLLEHRVRALRAEHHVASLALRGEVGELEHHVASLALRGEVGELEHHVASLALRGEVGELEHHVASLALRGEVGELEHHVASLALRGEERKPRLIPNDFPSARFSPDCDVRAVASHEPNSVTPESAAAKPCASHGLGQLCPRRIDFTEDEPSCSVPSRCTSLETIDEGGQGDCPPPEEVMAVVERFYVHLMVCMLGISIFTHITQDCQGETLLFHWYEFA</sequence>
<evidence type="ECO:0000313" key="2">
    <source>
        <dbReference type="Proteomes" id="UP001515480"/>
    </source>
</evidence>
<dbReference type="AlphaFoldDB" id="A0AB34IIV9"/>
<keyword evidence="2" id="KW-1185">Reference proteome</keyword>
<reference evidence="1 2" key="1">
    <citation type="journal article" date="2024" name="Science">
        <title>Giant polyketide synthase enzymes in the biosynthesis of giant marine polyether toxins.</title>
        <authorList>
            <person name="Fallon T.R."/>
            <person name="Shende V.V."/>
            <person name="Wierzbicki I.H."/>
            <person name="Pendleton A.L."/>
            <person name="Watervoot N.F."/>
            <person name="Auber R.P."/>
            <person name="Gonzalez D.J."/>
            <person name="Wisecaver J.H."/>
            <person name="Moore B.S."/>
        </authorList>
    </citation>
    <scope>NUCLEOTIDE SEQUENCE [LARGE SCALE GENOMIC DNA]</scope>
    <source>
        <strain evidence="1 2">12B1</strain>
    </source>
</reference>
<gene>
    <name evidence="1" type="ORF">AB1Y20_013535</name>
</gene>
<dbReference type="EMBL" id="JBGBPQ010000026">
    <property type="protein sequence ID" value="KAL1499018.1"/>
    <property type="molecule type" value="Genomic_DNA"/>
</dbReference>
<evidence type="ECO:0000313" key="1">
    <source>
        <dbReference type="EMBL" id="KAL1499018.1"/>
    </source>
</evidence>
<protein>
    <submittedName>
        <fullName evidence="1">Uncharacterized protein</fullName>
    </submittedName>
</protein>
<dbReference type="Proteomes" id="UP001515480">
    <property type="component" value="Unassembled WGS sequence"/>
</dbReference>
<name>A0AB34IIV9_PRYPA</name>
<proteinExistence type="predicted"/>
<comment type="caution">
    <text evidence="1">The sequence shown here is derived from an EMBL/GenBank/DDBJ whole genome shotgun (WGS) entry which is preliminary data.</text>
</comment>